<dbReference type="RefSeq" id="WP_012836044.1">
    <property type="nucleotide sequence ID" value="NC_013441.1"/>
</dbReference>
<evidence type="ECO:0000256" key="1">
    <source>
        <dbReference type="SAM" id="MobiDB-lite"/>
    </source>
</evidence>
<dbReference type="HOGENOM" id="CLU_074343_1_1_11"/>
<evidence type="ECO:0000259" key="3">
    <source>
        <dbReference type="Pfam" id="PF03713"/>
    </source>
</evidence>
<dbReference type="InterPro" id="IPR005183">
    <property type="entry name" value="DUF305_CopM-like"/>
</dbReference>
<evidence type="ECO:0000313" key="5">
    <source>
        <dbReference type="Proteomes" id="UP000001219"/>
    </source>
</evidence>
<dbReference type="Gene3D" id="1.20.1260.10">
    <property type="match status" value="1"/>
</dbReference>
<sequence length="202" mass="21085">MHTNPIQRRIIVTAGGAIALCGLAFGAVGCSASDNATGSSSSASAPASTHNDADVTFNSMMIPHHQQAVEMAELVNGRTTNPQLIALATRIKNAQQPEIDQMTARLKSWGVDPSTDEHSTGHGGHGDMSGMMSEADMAALRAASGAEFDTRWINMMIQHHMGAIAMADTEIAEGSDPASKALAAQIKSTQQAEIDEMGRIGG</sequence>
<organism evidence="4 5">
    <name type="scientific">Gordonia bronchialis (strain ATCC 25592 / DSM 43247 / BCRC 13721 / JCM 3198 / KCTC 3076 / NBRC 16047 / NCTC 10667)</name>
    <name type="common">Rhodococcus bronchialis</name>
    <dbReference type="NCBI Taxonomy" id="526226"/>
    <lineage>
        <taxon>Bacteria</taxon>
        <taxon>Bacillati</taxon>
        <taxon>Actinomycetota</taxon>
        <taxon>Actinomycetes</taxon>
        <taxon>Mycobacteriales</taxon>
        <taxon>Gordoniaceae</taxon>
        <taxon>Gordonia</taxon>
    </lineage>
</organism>
<dbReference type="KEGG" id="gbr:Gbro_4415"/>
<dbReference type="InterPro" id="IPR012347">
    <property type="entry name" value="Ferritin-like"/>
</dbReference>
<keyword evidence="2" id="KW-0732">Signal</keyword>
<dbReference type="OrthoDB" id="26872at2"/>
<name>D0L6J5_GORB4</name>
<dbReference type="eggNOG" id="COG3544">
    <property type="taxonomic scope" value="Bacteria"/>
</dbReference>
<keyword evidence="5" id="KW-1185">Reference proteome</keyword>
<dbReference type="Pfam" id="PF03713">
    <property type="entry name" value="DUF305"/>
    <property type="match status" value="1"/>
</dbReference>
<reference evidence="5" key="1">
    <citation type="submission" date="2009-10" db="EMBL/GenBank/DDBJ databases">
        <title>The complete chromosome of Gordonia bronchialis DSM 43247.</title>
        <authorList>
            <consortium name="US DOE Joint Genome Institute (JGI-PGF)"/>
            <person name="Lucas S."/>
            <person name="Copeland A."/>
            <person name="Lapidus A."/>
            <person name="Glavina del Rio T."/>
            <person name="Dalin E."/>
            <person name="Tice H."/>
            <person name="Bruce D."/>
            <person name="Goodwin L."/>
            <person name="Pitluck S."/>
            <person name="Kyrpides N."/>
            <person name="Mavromatis K."/>
            <person name="Ivanova N."/>
            <person name="Ovchinnikova G."/>
            <person name="Saunders E."/>
            <person name="Brettin T."/>
            <person name="Detter J.C."/>
            <person name="Han C."/>
            <person name="Larimer F."/>
            <person name="Land M."/>
            <person name="Hauser L."/>
            <person name="Markowitz V."/>
            <person name="Cheng J.-F."/>
            <person name="Hugenholtz P."/>
            <person name="Woyke T."/>
            <person name="Wu D."/>
            <person name="Jando M."/>
            <person name="Schneider S."/>
            <person name="Goeker M."/>
            <person name="Klenk H.-P."/>
            <person name="Eisen J.A."/>
        </authorList>
    </citation>
    <scope>NUCLEOTIDE SEQUENCE [LARGE SCALE GENOMIC DNA]</scope>
    <source>
        <strain evidence="5">ATCC 25592 / DSM 43247 / BCRC 13721 / JCM 3198 / KCTC 3076 / NBRC 16047 / NCTC 10667</strain>
    </source>
</reference>
<dbReference type="AlphaFoldDB" id="D0L6J5"/>
<reference evidence="4 5" key="2">
    <citation type="journal article" date="2010" name="Stand. Genomic Sci.">
        <title>Complete genome sequence of Gordonia bronchialis type strain (3410).</title>
        <authorList>
            <person name="Ivanova N."/>
            <person name="Sikorski J."/>
            <person name="Jando M."/>
            <person name="Lapidus A."/>
            <person name="Nolan M."/>
            <person name="Lucas S."/>
            <person name="Del Rio T.G."/>
            <person name="Tice H."/>
            <person name="Copeland A."/>
            <person name="Cheng J.F."/>
            <person name="Chen F."/>
            <person name="Bruce D."/>
            <person name="Goodwin L."/>
            <person name="Pitluck S."/>
            <person name="Mavromatis K."/>
            <person name="Ovchinnikova G."/>
            <person name="Pati A."/>
            <person name="Chen A."/>
            <person name="Palaniappan K."/>
            <person name="Land M."/>
            <person name="Hauser L."/>
            <person name="Chang Y.J."/>
            <person name="Jeffries C.D."/>
            <person name="Chain P."/>
            <person name="Saunders E."/>
            <person name="Han C."/>
            <person name="Detter J.C."/>
            <person name="Brettin T."/>
            <person name="Rohde M."/>
            <person name="Goker M."/>
            <person name="Bristow J."/>
            <person name="Eisen J.A."/>
            <person name="Markowitz V."/>
            <person name="Hugenholtz P."/>
            <person name="Klenk H.P."/>
            <person name="Kyrpides N.C."/>
        </authorList>
    </citation>
    <scope>NUCLEOTIDE SEQUENCE [LARGE SCALE GENOMIC DNA]</scope>
    <source>
        <strain evidence="5">ATCC 25592 / DSM 43247 / BCRC 13721 / JCM 3198 / KCTC 3076 / NBRC 16047 / NCTC 10667</strain>
    </source>
</reference>
<gene>
    <name evidence="4" type="ordered locus">Gbro_4415</name>
</gene>
<accession>D0L6J5</accession>
<dbReference type="PANTHER" id="PTHR36933:SF1">
    <property type="entry name" value="SLL0788 PROTEIN"/>
    <property type="match status" value="1"/>
</dbReference>
<feature type="domain" description="DUF305" evidence="3">
    <location>
        <begin position="54"/>
        <end position="198"/>
    </location>
</feature>
<dbReference type="EMBL" id="CP001802">
    <property type="protein sequence ID" value="ACY23555.1"/>
    <property type="molecule type" value="Genomic_DNA"/>
</dbReference>
<feature type="signal peptide" evidence="2">
    <location>
        <begin position="1"/>
        <end position="32"/>
    </location>
</feature>
<dbReference type="PANTHER" id="PTHR36933">
    <property type="entry name" value="SLL0788 PROTEIN"/>
    <property type="match status" value="1"/>
</dbReference>
<dbReference type="STRING" id="526226.Gbro_4415"/>
<feature type="chain" id="PRO_5039111753" description="DUF305 domain-containing protein" evidence="2">
    <location>
        <begin position="33"/>
        <end position="202"/>
    </location>
</feature>
<dbReference type="Proteomes" id="UP000001219">
    <property type="component" value="Chromosome"/>
</dbReference>
<protein>
    <recommendedName>
        <fullName evidence="3">DUF305 domain-containing protein</fullName>
    </recommendedName>
</protein>
<proteinExistence type="predicted"/>
<feature type="region of interest" description="Disordered" evidence="1">
    <location>
        <begin position="112"/>
        <end position="131"/>
    </location>
</feature>
<evidence type="ECO:0000256" key="2">
    <source>
        <dbReference type="SAM" id="SignalP"/>
    </source>
</evidence>
<evidence type="ECO:0000313" key="4">
    <source>
        <dbReference type="EMBL" id="ACY23555.1"/>
    </source>
</evidence>